<dbReference type="Proteomes" id="UP001140949">
    <property type="component" value="Unassembled WGS sequence"/>
</dbReference>
<dbReference type="AlphaFoldDB" id="A0AAX6HAV8"/>
<comment type="caution">
    <text evidence="2">The sequence shown here is derived from an EMBL/GenBank/DDBJ whole genome shotgun (WGS) entry which is preliminary data.</text>
</comment>
<keyword evidence="1" id="KW-1133">Transmembrane helix</keyword>
<dbReference type="EMBL" id="JANAVB010011199">
    <property type="protein sequence ID" value="KAJ6837834.1"/>
    <property type="molecule type" value="Genomic_DNA"/>
</dbReference>
<reference evidence="2" key="1">
    <citation type="journal article" date="2023" name="GigaByte">
        <title>Genome assembly of the bearded iris, Iris pallida Lam.</title>
        <authorList>
            <person name="Bruccoleri R.E."/>
            <person name="Oakeley E.J."/>
            <person name="Faust A.M.E."/>
            <person name="Altorfer M."/>
            <person name="Dessus-Babus S."/>
            <person name="Burckhardt D."/>
            <person name="Oertli M."/>
            <person name="Naumann U."/>
            <person name="Petersen F."/>
            <person name="Wong J."/>
        </authorList>
    </citation>
    <scope>NUCLEOTIDE SEQUENCE</scope>
    <source>
        <strain evidence="2">GSM-AAB239-AS_SAM_17_03QT</strain>
    </source>
</reference>
<evidence type="ECO:0000256" key="1">
    <source>
        <dbReference type="SAM" id="Phobius"/>
    </source>
</evidence>
<evidence type="ECO:0000313" key="2">
    <source>
        <dbReference type="EMBL" id="KAJ6837834.1"/>
    </source>
</evidence>
<protein>
    <submittedName>
        <fullName evidence="2">SNAP25 homologous protein SNAP33-like</fullName>
    </submittedName>
</protein>
<evidence type="ECO:0000313" key="3">
    <source>
        <dbReference type="Proteomes" id="UP001140949"/>
    </source>
</evidence>
<sequence length="66" mass="7700">MKVHAVDMGGMCSGLVCYFFFCFICIIITVWMFKWYGNYIQMLDMCTLWLICFVVGQVMDICGRTC</sequence>
<keyword evidence="1" id="KW-0812">Transmembrane</keyword>
<organism evidence="2 3">
    <name type="scientific">Iris pallida</name>
    <name type="common">Sweet iris</name>
    <dbReference type="NCBI Taxonomy" id="29817"/>
    <lineage>
        <taxon>Eukaryota</taxon>
        <taxon>Viridiplantae</taxon>
        <taxon>Streptophyta</taxon>
        <taxon>Embryophyta</taxon>
        <taxon>Tracheophyta</taxon>
        <taxon>Spermatophyta</taxon>
        <taxon>Magnoliopsida</taxon>
        <taxon>Liliopsida</taxon>
        <taxon>Asparagales</taxon>
        <taxon>Iridaceae</taxon>
        <taxon>Iridoideae</taxon>
        <taxon>Irideae</taxon>
        <taxon>Iris</taxon>
    </lineage>
</organism>
<proteinExistence type="predicted"/>
<keyword evidence="3" id="KW-1185">Reference proteome</keyword>
<accession>A0AAX6HAV8</accession>
<reference evidence="2" key="2">
    <citation type="submission" date="2023-04" db="EMBL/GenBank/DDBJ databases">
        <authorList>
            <person name="Bruccoleri R.E."/>
            <person name="Oakeley E.J."/>
            <person name="Faust A.-M."/>
            <person name="Dessus-Babus S."/>
            <person name="Altorfer M."/>
            <person name="Burckhardt D."/>
            <person name="Oertli M."/>
            <person name="Naumann U."/>
            <person name="Petersen F."/>
            <person name="Wong J."/>
        </authorList>
    </citation>
    <scope>NUCLEOTIDE SEQUENCE</scope>
    <source>
        <strain evidence="2">GSM-AAB239-AS_SAM_17_03QT</strain>
        <tissue evidence="2">Leaf</tissue>
    </source>
</reference>
<gene>
    <name evidence="2" type="ORF">M6B38_323160</name>
</gene>
<name>A0AAX6HAV8_IRIPA</name>
<feature type="transmembrane region" description="Helical" evidence="1">
    <location>
        <begin position="12"/>
        <end position="33"/>
    </location>
</feature>
<keyword evidence="1" id="KW-0472">Membrane</keyword>